<evidence type="ECO:0000256" key="2">
    <source>
        <dbReference type="ARBA" id="ARBA00022525"/>
    </source>
</evidence>
<feature type="chain" id="PRO_5047511651" evidence="11">
    <location>
        <begin position="19"/>
        <end position="783"/>
    </location>
</feature>
<dbReference type="Gene3D" id="2.20.100.10">
    <property type="entry name" value="Thrombospondin type-1 (TSP1) repeat"/>
    <property type="match status" value="1"/>
</dbReference>
<dbReference type="InterPro" id="IPR000884">
    <property type="entry name" value="TSP1_rpt"/>
</dbReference>
<evidence type="ECO:0000256" key="9">
    <source>
        <dbReference type="ARBA" id="ARBA00023180"/>
    </source>
</evidence>
<keyword evidence="5" id="KW-0378">Hydrolase</keyword>
<dbReference type="GO" id="GO:0031012">
    <property type="term" value="C:extracellular matrix"/>
    <property type="evidence" value="ECO:0007669"/>
    <property type="project" value="TreeGrafter"/>
</dbReference>
<evidence type="ECO:0000256" key="7">
    <source>
        <dbReference type="ARBA" id="ARBA00023049"/>
    </source>
</evidence>
<evidence type="ECO:0000256" key="11">
    <source>
        <dbReference type="SAM" id="SignalP"/>
    </source>
</evidence>
<dbReference type="Pfam" id="PF17771">
    <property type="entry name" value="ADAMTS_CR_2"/>
    <property type="match status" value="1"/>
</dbReference>
<evidence type="ECO:0000256" key="1">
    <source>
        <dbReference type="ARBA" id="ARBA00004613"/>
    </source>
</evidence>
<feature type="domain" description="Peptidase M12B" evidence="12">
    <location>
        <begin position="201"/>
        <end position="416"/>
    </location>
</feature>
<feature type="binding site" evidence="10">
    <location>
        <position position="372"/>
    </location>
    <ligand>
        <name>Zn(2+)</name>
        <dbReference type="ChEBI" id="CHEBI:29105"/>
        <note>catalytic</note>
    </ligand>
</feature>
<keyword evidence="8" id="KW-1015">Disulfide bond</keyword>
<keyword evidence="2" id="KW-0964">Secreted</keyword>
<reference evidence="14" key="1">
    <citation type="submission" date="2025-08" db="UniProtKB">
        <authorList>
            <consortium name="RefSeq"/>
        </authorList>
    </citation>
    <scope>IDENTIFICATION</scope>
    <source>
        <tissue evidence="14">Thorax and Abdomen</tissue>
    </source>
</reference>
<keyword evidence="11" id="KW-0732">Signal</keyword>
<comment type="caution">
    <text evidence="10">Lacks conserved residue(s) required for the propagation of feature annotation.</text>
</comment>
<keyword evidence="4 10" id="KW-0479">Metal-binding</keyword>
<keyword evidence="3" id="KW-0645">Protease</keyword>
<evidence type="ECO:0000256" key="6">
    <source>
        <dbReference type="ARBA" id="ARBA00022833"/>
    </source>
</evidence>
<accession>A0A6J0BS01</accession>
<keyword evidence="13" id="KW-1185">Reference proteome</keyword>
<feature type="binding site" evidence="10">
    <location>
        <position position="378"/>
    </location>
    <ligand>
        <name>Zn(2+)</name>
        <dbReference type="ChEBI" id="CHEBI:29105"/>
        <note>catalytic</note>
    </ligand>
</feature>
<evidence type="ECO:0000256" key="8">
    <source>
        <dbReference type="ARBA" id="ARBA00023157"/>
    </source>
</evidence>
<dbReference type="InParanoid" id="A0A6J0BS01"/>
<evidence type="ECO:0000256" key="4">
    <source>
        <dbReference type="ARBA" id="ARBA00022723"/>
    </source>
</evidence>
<dbReference type="PANTHER" id="PTHR13723">
    <property type="entry name" value="ADAMTS A DISINTEGRIN AND METALLOPROTEASE WITH THROMBOSPONDIN MOTIFS PROTEASE"/>
    <property type="match status" value="1"/>
</dbReference>
<comment type="subcellular location">
    <subcellularLocation>
        <location evidence="1">Secreted</location>
    </subcellularLocation>
</comment>
<feature type="binding site" evidence="10">
    <location>
        <position position="368"/>
    </location>
    <ligand>
        <name>Zn(2+)</name>
        <dbReference type="ChEBI" id="CHEBI:29105"/>
        <note>catalytic</note>
    </ligand>
</feature>
<dbReference type="PROSITE" id="PS50215">
    <property type="entry name" value="ADAM_MEPRO"/>
    <property type="match status" value="1"/>
</dbReference>
<evidence type="ECO:0000256" key="3">
    <source>
        <dbReference type="ARBA" id="ARBA00022670"/>
    </source>
</evidence>
<dbReference type="InterPro" id="IPR024079">
    <property type="entry name" value="MetalloPept_cat_dom_sf"/>
</dbReference>
<gene>
    <name evidence="14" type="primary">LOC107221995</name>
</gene>
<dbReference type="OrthoDB" id="10035764at2759"/>
<keyword evidence="7" id="KW-0482">Metalloprotease</keyword>
<evidence type="ECO:0000256" key="10">
    <source>
        <dbReference type="PROSITE-ProRule" id="PRU00276"/>
    </source>
</evidence>
<dbReference type="InterPro" id="IPR036383">
    <property type="entry name" value="TSP1_rpt_sf"/>
</dbReference>
<evidence type="ECO:0000313" key="14">
    <source>
        <dbReference type="RefSeq" id="XP_015516673.2"/>
    </source>
</evidence>
<dbReference type="InterPro" id="IPR001590">
    <property type="entry name" value="Peptidase_M12B"/>
</dbReference>
<dbReference type="Gene3D" id="3.40.390.10">
    <property type="entry name" value="Collagenase (Catalytic Domain)"/>
    <property type="match status" value="1"/>
</dbReference>
<dbReference type="GO" id="GO:0004222">
    <property type="term" value="F:metalloendopeptidase activity"/>
    <property type="evidence" value="ECO:0007669"/>
    <property type="project" value="InterPro"/>
</dbReference>
<feature type="active site" evidence="10">
    <location>
        <position position="369"/>
    </location>
</feature>
<evidence type="ECO:0000259" key="12">
    <source>
        <dbReference type="PROSITE" id="PS50215"/>
    </source>
</evidence>
<sequence>MILGYSFLLFSLFTTAFGENISEDVEVILLPVWNSYSENKVPITFTVFGRKLELTLRKNDKLLAPSFRIWRHGVDKVLKEVPELSTPSPCHYLHQDNLISAAISVCHHRTMHGLIFLENVTLEITPLRRDNSWLSNDHLIKGRSGEILKEPHLVRRATISSRIALHKDIPDRPTILSNFNNDIALDYNLFSRPRRGNGKSLTLELAVFFDEPAYRLFSPFMDKDEEKMRDMLLAYINGVQALYHHPTLGSKIDLALVRLDLMQRQPSELPHHNGERNQLLDSFCDYAKINNPSGDKNPNHWDMGLYVSGLDFYAIEGGKKSGVTMGLATVGGICLDQYACVIAELGTTNVFGKPYPSAGFTSVYIAAHEIGHNLGMHHDSTGNPCPRDGYIMSPSRGTQGETIWSECSRDVARKLIDTKTCLLDEAQSNYDKSLDHAKYLGLPGRDWNAKKQCEVLLRDNDAIVVTLSQACQSLQCKTPHRSGYYFAGPALDGTYCAKGKECRGGECLPKLQISSTTGNTVIQKGGWSAWTEESCHSGCIAGAKGAQTRRRLCNNPLPQNTLAGCEGLGYDVTLCKDEMLCKKKRKSTTEYGTMRCKKFSERLPELDSQGSGLQAPHEPERPWMACAIFCRRNGDSSYYTPRIELNDIGLDPYFPDGTWCHTEQGENYYCRQHHCLPASFRFAKGLIKNNMEEDLNLGPQNARPGNQIVPEQMMKYLSLGSDGLPLLTTLSPSTAMPLDEGGWTVKDYIELPQPVKEEILEAQVSEPCAPKLLDLDTMFSAAN</sequence>
<keyword evidence="9" id="KW-0325">Glycoprotein</keyword>
<dbReference type="GO" id="GO:0030198">
    <property type="term" value="P:extracellular matrix organization"/>
    <property type="evidence" value="ECO:0007669"/>
    <property type="project" value="TreeGrafter"/>
</dbReference>
<dbReference type="InterPro" id="IPR041645">
    <property type="entry name" value="ADAMTS_CR_2"/>
</dbReference>
<dbReference type="AlphaFoldDB" id="A0A6J0BS01"/>
<dbReference type="RefSeq" id="XP_015516673.2">
    <property type="nucleotide sequence ID" value="XM_015661187.2"/>
</dbReference>
<feature type="signal peptide" evidence="11">
    <location>
        <begin position="1"/>
        <end position="18"/>
    </location>
</feature>
<dbReference type="PROSITE" id="PS50092">
    <property type="entry name" value="TSP1"/>
    <property type="match status" value="1"/>
</dbReference>
<dbReference type="Proteomes" id="UP000829291">
    <property type="component" value="Chromosome 1"/>
</dbReference>
<dbReference type="Pfam" id="PF13574">
    <property type="entry name" value="Reprolysin_2"/>
    <property type="match status" value="1"/>
</dbReference>
<organism evidence="14">
    <name type="scientific">Neodiprion lecontei</name>
    <name type="common">Redheaded pine sawfly</name>
    <dbReference type="NCBI Taxonomy" id="441921"/>
    <lineage>
        <taxon>Eukaryota</taxon>
        <taxon>Metazoa</taxon>
        <taxon>Ecdysozoa</taxon>
        <taxon>Arthropoda</taxon>
        <taxon>Hexapoda</taxon>
        <taxon>Insecta</taxon>
        <taxon>Pterygota</taxon>
        <taxon>Neoptera</taxon>
        <taxon>Endopterygota</taxon>
        <taxon>Hymenoptera</taxon>
        <taxon>Tenthredinoidea</taxon>
        <taxon>Diprionidae</taxon>
        <taxon>Diprioninae</taxon>
        <taxon>Neodiprion</taxon>
    </lineage>
</organism>
<dbReference type="KEGG" id="nlo:107221995"/>
<dbReference type="GeneID" id="107221995"/>
<proteinExistence type="predicted"/>
<dbReference type="Gene3D" id="3.40.1620.60">
    <property type="match status" value="1"/>
</dbReference>
<dbReference type="GO" id="GO:0046872">
    <property type="term" value="F:metal ion binding"/>
    <property type="evidence" value="ECO:0007669"/>
    <property type="project" value="UniProtKB-KW"/>
</dbReference>
<evidence type="ECO:0000256" key="5">
    <source>
        <dbReference type="ARBA" id="ARBA00022801"/>
    </source>
</evidence>
<name>A0A6J0BS01_NEOLC</name>
<protein>
    <submittedName>
        <fullName evidence="14">A disintegrin and metalloproteinase with thrombospondin motifs adt-2-like</fullName>
    </submittedName>
</protein>
<dbReference type="GO" id="GO:0006508">
    <property type="term" value="P:proteolysis"/>
    <property type="evidence" value="ECO:0007669"/>
    <property type="project" value="UniProtKB-KW"/>
</dbReference>
<dbReference type="GO" id="GO:0005576">
    <property type="term" value="C:extracellular region"/>
    <property type="evidence" value="ECO:0007669"/>
    <property type="project" value="UniProtKB-SubCell"/>
</dbReference>
<dbReference type="SUPFAM" id="SSF55486">
    <property type="entry name" value="Metalloproteases ('zincins'), catalytic domain"/>
    <property type="match status" value="1"/>
</dbReference>
<evidence type="ECO:0000313" key="13">
    <source>
        <dbReference type="Proteomes" id="UP000829291"/>
    </source>
</evidence>
<dbReference type="PANTHER" id="PTHR13723:SF294">
    <property type="entry name" value="A DISINTEGRIN AND METALLOPROTEINASE WITH THROMBOSPONDIN MOTIFS 7-LIKE PROTEIN"/>
    <property type="match status" value="1"/>
</dbReference>
<keyword evidence="6 10" id="KW-0862">Zinc</keyword>
<dbReference type="InterPro" id="IPR050439">
    <property type="entry name" value="ADAMTS_ADAMTS-like"/>
</dbReference>